<dbReference type="InterPro" id="IPR001584">
    <property type="entry name" value="Integrase_cat-core"/>
</dbReference>
<dbReference type="eggNOG" id="COG2801">
    <property type="taxonomic scope" value="Bacteria"/>
</dbReference>
<gene>
    <name evidence="2" type="ORF">GOACH_33_00380</name>
</gene>
<organism evidence="2 3">
    <name type="scientific">Gordonia aichiensis NBRC 108223</name>
    <dbReference type="NCBI Taxonomy" id="1220583"/>
    <lineage>
        <taxon>Bacteria</taxon>
        <taxon>Bacillati</taxon>
        <taxon>Actinomycetota</taxon>
        <taxon>Actinomycetes</taxon>
        <taxon>Mycobacteriales</taxon>
        <taxon>Gordoniaceae</taxon>
        <taxon>Gordonia</taxon>
    </lineage>
</organism>
<name>L7KSI2_9ACTN</name>
<feature type="non-terminal residue" evidence="2">
    <location>
        <position position="1"/>
    </location>
</feature>
<dbReference type="OrthoDB" id="568335at2"/>
<dbReference type="Proteomes" id="UP000010988">
    <property type="component" value="Unassembled WGS sequence"/>
</dbReference>
<dbReference type="Pfam" id="PF13683">
    <property type="entry name" value="rve_3"/>
    <property type="match status" value="1"/>
</dbReference>
<evidence type="ECO:0000259" key="1">
    <source>
        <dbReference type="Pfam" id="PF13683"/>
    </source>
</evidence>
<feature type="domain" description="Integrase catalytic" evidence="1">
    <location>
        <begin position="1"/>
        <end position="38"/>
    </location>
</feature>
<keyword evidence="3" id="KW-1185">Reference proteome</keyword>
<accession>L7KSI2</accession>
<comment type="caution">
    <text evidence="2">The sequence shown here is derived from an EMBL/GenBank/DDBJ whole genome shotgun (WGS) entry which is preliminary data.</text>
</comment>
<dbReference type="GO" id="GO:0015074">
    <property type="term" value="P:DNA integration"/>
    <property type="evidence" value="ECO:0007669"/>
    <property type="project" value="InterPro"/>
</dbReference>
<dbReference type="STRING" id="1220583.GOACH_33_00380"/>
<evidence type="ECO:0000313" key="2">
    <source>
        <dbReference type="EMBL" id="GAC50917.1"/>
    </source>
</evidence>
<sequence length="57" mass="6549">CLNRNCWPTLLEARVVIADFKDDHNHRHRHSALGYQTPAEYSAGCTHRHHPVGCEID</sequence>
<protein>
    <submittedName>
        <fullName evidence="2">Putative transposase</fullName>
    </submittedName>
</protein>
<dbReference type="AlphaFoldDB" id="L7KSI2"/>
<evidence type="ECO:0000313" key="3">
    <source>
        <dbReference type="Proteomes" id="UP000010988"/>
    </source>
</evidence>
<reference evidence="2 3" key="1">
    <citation type="submission" date="2012-12" db="EMBL/GenBank/DDBJ databases">
        <title>Whole genome shotgun sequence of Gordonia aichiensis NBRC 108223.</title>
        <authorList>
            <person name="Isaki-Nakamura S."/>
            <person name="Hosoyama A."/>
            <person name="Tsuchikane K."/>
            <person name="Ando Y."/>
            <person name="Baba S."/>
            <person name="Ohji S."/>
            <person name="Hamada M."/>
            <person name="Tamura T."/>
            <person name="Yamazoe A."/>
            <person name="Yamazaki S."/>
            <person name="Fujita N."/>
        </authorList>
    </citation>
    <scope>NUCLEOTIDE SEQUENCE [LARGE SCALE GENOMIC DNA]</scope>
    <source>
        <strain evidence="2 3">NBRC 108223</strain>
    </source>
</reference>
<proteinExistence type="predicted"/>
<dbReference type="EMBL" id="BANR01000033">
    <property type="protein sequence ID" value="GAC50917.1"/>
    <property type="molecule type" value="Genomic_DNA"/>
</dbReference>